<name>A0ABZ2KHJ1_9BACT</name>
<sequence length="177" mass="19796">MKDDLVRFGIAMEGSLLTAFDKVVEARGGSRSEAFRDLARAEVTRTQLRKGAEAVGTLTIIYDHHVRELNDRLTEIQHELGTQIFATTHVHLDHHRCLEVIMVRGHADQLQAVADRIIAIRGVIHGGLQLFTDVPHKPAWQRQSKAAAPAEHTHDHEHTHGHGHKAEPKKAAPRRKA</sequence>
<keyword evidence="1" id="KW-0805">Transcription regulation</keyword>
<dbReference type="InterPro" id="IPR045865">
    <property type="entry name" value="ACT-like_dom_sf"/>
</dbReference>
<keyword evidence="5" id="KW-1185">Reference proteome</keyword>
<keyword evidence="1" id="KW-0479">Metal-binding</keyword>
<protein>
    <recommendedName>
        <fullName evidence="1">Putative nickel-responsive regulator</fullName>
    </recommendedName>
</protein>
<evidence type="ECO:0000259" key="3">
    <source>
        <dbReference type="Pfam" id="PF08753"/>
    </source>
</evidence>
<evidence type="ECO:0000313" key="4">
    <source>
        <dbReference type="EMBL" id="WXA98036.1"/>
    </source>
</evidence>
<gene>
    <name evidence="4" type="primary">nikR</name>
    <name evidence="4" type="ORF">LZC95_14490</name>
</gene>
<dbReference type="Pfam" id="PF08753">
    <property type="entry name" value="NikR_C"/>
    <property type="match status" value="1"/>
</dbReference>
<feature type="region of interest" description="Disordered" evidence="2">
    <location>
        <begin position="139"/>
        <end position="177"/>
    </location>
</feature>
<reference evidence="4 5" key="1">
    <citation type="submission" date="2021-12" db="EMBL/GenBank/DDBJ databases">
        <title>Discovery of the Pendulisporaceae a myxobacterial family with distinct sporulation behavior and unique specialized metabolism.</title>
        <authorList>
            <person name="Garcia R."/>
            <person name="Popoff A."/>
            <person name="Bader C.D."/>
            <person name="Loehr J."/>
            <person name="Walesch S."/>
            <person name="Walt C."/>
            <person name="Boldt J."/>
            <person name="Bunk B."/>
            <person name="Haeckl F.J.F.P.J."/>
            <person name="Gunesch A.P."/>
            <person name="Birkelbach J."/>
            <person name="Nuebel U."/>
            <person name="Pietschmann T."/>
            <person name="Bach T."/>
            <person name="Mueller R."/>
        </authorList>
    </citation>
    <scope>NUCLEOTIDE SEQUENCE [LARGE SCALE GENOMIC DNA]</scope>
    <source>
        <strain evidence="4 5">MSr12523</strain>
    </source>
</reference>
<feature type="binding site" evidence="1">
    <location>
        <position position="78"/>
    </location>
    <ligand>
        <name>Ni(2+)</name>
        <dbReference type="ChEBI" id="CHEBI:49786"/>
    </ligand>
</feature>
<dbReference type="Gene3D" id="1.10.1220.10">
    <property type="entry name" value="Met repressor-like"/>
    <property type="match status" value="1"/>
</dbReference>
<dbReference type="InterPro" id="IPR013321">
    <property type="entry name" value="Arc_rbn_hlx_hlx"/>
</dbReference>
<feature type="binding site" evidence="1">
    <location>
        <position position="89"/>
    </location>
    <ligand>
        <name>Ni(2+)</name>
        <dbReference type="ChEBI" id="CHEBI:49786"/>
    </ligand>
</feature>
<dbReference type="InterPro" id="IPR050192">
    <property type="entry name" value="CopG/NikR_regulator"/>
</dbReference>
<proteinExistence type="inferred from homology"/>
<dbReference type="EMBL" id="CP089982">
    <property type="protein sequence ID" value="WXA98036.1"/>
    <property type="molecule type" value="Genomic_DNA"/>
</dbReference>
<keyword evidence="1" id="KW-0533">Nickel</keyword>
<dbReference type="HAMAP" id="MF_00476">
    <property type="entry name" value="NikR"/>
    <property type="match status" value="1"/>
</dbReference>
<feature type="domain" description="Transcription factor NikR nickel binding C-terminal" evidence="3">
    <location>
        <begin position="55"/>
        <end position="130"/>
    </location>
</feature>
<dbReference type="PANTHER" id="PTHR34719">
    <property type="entry name" value="NICKEL-RESPONSIVE REGULATOR"/>
    <property type="match status" value="1"/>
</dbReference>
<accession>A0ABZ2KHJ1</accession>
<dbReference type="RefSeq" id="WP_394848653.1">
    <property type="nucleotide sequence ID" value="NZ_CP089982.1"/>
</dbReference>
<dbReference type="NCBIfam" id="NF002815">
    <property type="entry name" value="PRK02967.1"/>
    <property type="match status" value="1"/>
</dbReference>
<comment type="cofactor">
    <cofactor evidence="1">
        <name>Ni(2+)</name>
        <dbReference type="ChEBI" id="CHEBI:49786"/>
    </cofactor>
    <text evidence="1">Binds 1 nickel ion per subunit.</text>
</comment>
<dbReference type="Gene3D" id="3.30.70.1150">
    <property type="entry name" value="ACT-like. Chain A, domain 2"/>
    <property type="match status" value="1"/>
</dbReference>
<feature type="binding site" evidence="1">
    <location>
        <position position="91"/>
    </location>
    <ligand>
        <name>Ni(2+)</name>
        <dbReference type="ChEBI" id="CHEBI:49786"/>
    </ligand>
</feature>
<evidence type="ECO:0000313" key="5">
    <source>
        <dbReference type="Proteomes" id="UP001379533"/>
    </source>
</evidence>
<dbReference type="CDD" id="cd22231">
    <property type="entry name" value="RHH_NikR_HicB-like"/>
    <property type="match status" value="1"/>
</dbReference>
<evidence type="ECO:0000256" key="2">
    <source>
        <dbReference type="SAM" id="MobiDB-lite"/>
    </source>
</evidence>
<comment type="function">
    <text evidence="1">Transcriptional regulator.</text>
</comment>
<feature type="compositionally biased region" description="Basic and acidic residues" evidence="2">
    <location>
        <begin position="151"/>
        <end position="170"/>
    </location>
</feature>
<dbReference type="InterPro" id="IPR014864">
    <property type="entry name" value="TF_NikR_Ni-bd_C"/>
</dbReference>
<organism evidence="4 5">
    <name type="scientific">Pendulispora brunnea</name>
    <dbReference type="NCBI Taxonomy" id="2905690"/>
    <lineage>
        <taxon>Bacteria</taxon>
        <taxon>Pseudomonadati</taxon>
        <taxon>Myxococcota</taxon>
        <taxon>Myxococcia</taxon>
        <taxon>Myxococcales</taxon>
        <taxon>Sorangiineae</taxon>
        <taxon>Pendulisporaceae</taxon>
        <taxon>Pendulispora</taxon>
    </lineage>
</organism>
<dbReference type="InterPro" id="IPR022988">
    <property type="entry name" value="Ni_resp_reg_NikR"/>
</dbReference>
<dbReference type="PANTHER" id="PTHR34719:SF2">
    <property type="entry name" value="NICKEL-RESPONSIVE REGULATOR"/>
    <property type="match status" value="1"/>
</dbReference>
<keyword evidence="1" id="KW-0238">DNA-binding</keyword>
<comment type="similarity">
    <text evidence="1">Belongs to the transcriptional regulatory CopG/NikR family.</text>
</comment>
<feature type="binding site" evidence="1">
    <location>
        <position position="97"/>
    </location>
    <ligand>
        <name>Ni(2+)</name>
        <dbReference type="ChEBI" id="CHEBI:49786"/>
    </ligand>
</feature>
<dbReference type="NCBIfam" id="NF003381">
    <property type="entry name" value="PRK04460.1"/>
    <property type="match status" value="1"/>
</dbReference>
<keyword evidence="1" id="KW-0804">Transcription</keyword>
<dbReference type="SUPFAM" id="SSF55021">
    <property type="entry name" value="ACT-like"/>
    <property type="match status" value="1"/>
</dbReference>
<dbReference type="InterPro" id="IPR027271">
    <property type="entry name" value="Acetolactate_synth/TF_NikR_C"/>
</dbReference>
<dbReference type="Proteomes" id="UP001379533">
    <property type="component" value="Chromosome"/>
</dbReference>
<evidence type="ECO:0000256" key="1">
    <source>
        <dbReference type="HAMAP-Rule" id="MF_00476"/>
    </source>
</evidence>